<feature type="transmembrane region" description="Helical" evidence="2">
    <location>
        <begin position="6"/>
        <end position="29"/>
    </location>
</feature>
<evidence type="ECO:0000313" key="4">
    <source>
        <dbReference type="Proteomes" id="UP000294947"/>
    </source>
</evidence>
<keyword evidence="2" id="KW-1133">Transmembrane helix</keyword>
<keyword evidence="2" id="KW-0812">Transmembrane</keyword>
<sequence length="134" mass="14189">MINSLAGFALAASIGIGAIIGSLITMSWVERKMLGSGVPRRETARGRHRETGRLVAEYRQQRAAPGGRPRRNALAAAFAVVLAVLRTSAEAVRGRAAAPAGGPGAMRRPGPRHSFDRPTGPGSRRSRILAKQRS</sequence>
<feature type="region of interest" description="Disordered" evidence="1">
    <location>
        <begin position="91"/>
        <end position="134"/>
    </location>
</feature>
<organism evidence="3 4">
    <name type="scientific">Saccharopolyspora elongata</name>
    <dbReference type="NCBI Taxonomy" id="2530387"/>
    <lineage>
        <taxon>Bacteria</taxon>
        <taxon>Bacillati</taxon>
        <taxon>Actinomycetota</taxon>
        <taxon>Actinomycetes</taxon>
        <taxon>Pseudonocardiales</taxon>
        <taxon>Pseudonocardiaceae</taxon>
        <taxon>Saccharopolyspora</taxon>
    </lineage>
</organism>
<reference evidence="3 4" key="1">
    <citation type="submission" date="2019-03" db="EMBL/GenBank/DDBJ databases">
        <title>Draft genome sequences of novel Actinobacteria.</title>
        <authorList>
            <person name="Sahin N."/>
            <person name="Ay H."/>
            <person name="Saygin H."/>
        </authorList>
    </citation>
    <scope>NUCLEOTIDE SEQUENCE [LARGE SCALE GENOMIC DNA]</scope>
    <source>
        <strain evidence="3 4">7K502</strain>
    </source>
</reference>
<keyword evidence="4" id="KW-1185">Reference proteome</keyword>
<comment type="caution">
    <text evidence="3">The sequence shown here is derived from an EMBL/GenBank/DDBJ whole genome shotgun (WGS) entry which is preliminary data.</text>
</comment>
<evidence type="ECO:0000256" key="1">
    <source>
        <dbReference type="SAM" id="MobiDB-lite"/>
    </source>
</evidence>
<evidence type="ECO:0000313" key="3">
    <source>
        <dbReference type="EMBL" id="TDD53342.1"/>
    </source>
</evidence>
<dbReference type="AlphaFoldDB" id="A0A4R4ZAR8"/>
<proteinExistence type="predicted"/>
<dbReference type="EMBL" id="SMKW01000009">
    <property type="protein sequence ID" value="TDD53342.1"/>
    <property type="molecule type" value="Genomic_DNA"/>
</dbReference>
<keyword evidence="2" id="KW-0472">Membrane</keyword>
<protein>
    <submittedName>
        <fullName evidence="3">Uncharacterized protein</fullName>
    </submittedName>
</protein>
<dbReference type="RefSeq" id="WP_132483414.1">
    <property type="nucleotide sequence ID" value="NZ_SMKW01000009.1"/>
</dbReference>
<gene>
    <name evidence="3" type="ORF">E1288_09495</name>
</gene>
<dbReference type="Proteomes" id="UP000294947">
    <property type="component" value="Unassembled WGS sequence"/>
</dbReference>
<accession>A0A4R4ZAR8</accession>
<name>A0A4R4ZAR8_9PSEU</name>
<evidence type="ECO:0000256" key="2">
    <source>
        <dbReference type="SAM" id="Phobius"/>
    </source>
</evidence>
<feature type="compositionally biased region" description="Low complexity" evidence="1">
    <location>
        <begin position="94"/>
        <end position="108"/>
    </location>
</feature>
<feature type="compositionally biased region" description="Basic residues" evidence="1">
    <location>
        <begin position="124"/>
        <end position="134"/>
    </location>
</feature>
<dbReference type="OrthoDB" id="9904853at2"/>